<evidence type="ECO:0000313" key="4">
    <source>
        <dbReference type="Proteomes" id="UP000053825"/>
    </source>
</evidence>
<evidence type="ECO:0000256" key="1">
    <source>
        <dbReference type="SAM" id="MobiDB-lite"/>
    </source>
</evidence>
<organism evidence="3 4">
    <name type="scientific">Habropoda laboriosa</name>
    <dbReference type="NCBI Taxonomy" id="597456"/>
    <lineage>
        <taxon>Eukaryota</taxon>
        <taxon>Metazoa</taxon>
        <taxon>Ecdysozoa</taxon>
        <taxon>Arthropoda</taxon>
        <taxon>Hexapoda</taxon>
        <taxon>Insecta</taxon>
        <taxon>Pterygota</taxon>
        <taxon>Neoptera</taxon>
        <taxon>Endopterygota</taxon>
        <taxon>Hymenoptera</taxon>
        <taxon>Apocrita</taxon>
        <taxon>Aculeata</taxon>
        <taxon>Apoidea</taxon>
        <taxon>Anthophila</taxon>
        <taxon>Apidae</taxon>
        <taxon>Habropoda</taxon>
    </lineage>
</organism>
<dbReference type="AlphaFoldDB" id="A0A0L7QM86"/>
<gene>
    <name evidence="3" type="ORF">WH47_11089</name>
</gene>
<reference evidence="3 4" key="1">
    <citation type="submission" date="2015-07" db="EMBL/GenBank/DDBJ databases">
        <title>The genome of Habropoda laboriosa.</title>
        <authorList>
            <person name="Pan H."/>
            <person name="Kapheim K."/>
        </authorList>
    </citation>
    <scope>NUCLEOTIDE SEQUENCE [LARGE SCALE GENOMIC DNA]</scope>
    <source>
        <strain evidence="3">0110345459</strain>
    </source>
</reference>
<feature type="domain" description="Mutator-like transposase" evidence="2">
    <location>
        <begin position="66"/>
        <end position="232"/>
    </location>
</feature>
<accession>A0A0L7QM86</accession>
<evidence type="ECO:0000259" key="2">
    <source>
        <dbReference type="Pfam" id="PF20700"/>
    </source>
</evidence>
<name>A0A0L7QM86_9HYME</name>
<feature type="region of interest" description="Disordered" evidence="1">
    <location>
        <begin position="1"/>
        <end position="30"/>
    </location>
</feature>
<feature type="compositionally biased region" description="Basic residues" evidence="1">
    <location>
        <begin position="1"/>
        <end position="21"/>
    </location>
</feature>
<dbReference type="Proteomes" id="UP000053825">
    <property type="component" value="Unassembled WGS sequence"/>
</dbReference>
<dbReference type="Pfam" id="PF20700">
    <property type="entry name" value="Mutator"/>
    <property type="match status" value="1"/>
</dbReference>
<evidence type="ECO:0000313" key="3">
    <source>
        <dbReference type="EMBL" id="KOC59659.1"/>
    </source>
</evidence>
<dbReference type="InterPro" id="IPR049012">
    <property type="entry name" value="Mutator_transp_dom"/>
</dbReference>
<sequence>MDKKGSKKTHAHAEHRKRRAFRGNQHTVEQSTEFVSTSAKKLEGSEDIDFAISKEFSYCILNFFTVFSTISACVICKNCKRDVKFYQTTSRGLGFKILMKCSCNEVPVNSSPFIQNAYEINRRIVFVMRLLGVGREGLNLFCRLMDIGQVRFLLGTPTYQAASVIYDCILKRAASDEMQLNKEAGNIINYLTVSGNGTWKKRRFSSLFGVSTLIGKYSKKVLDTVVKSSFCQG</sequence>
<proteinExistence type="predicted"/>
<protein>
    <recommendedName>
        <fullName evidence="2">Mutator-like transposase domain-containing protein</fullName>
    </recommendedName>
</protein>
<keyword evidence="4" id="KW-1185">Reference proteome</keyword>
<dbReference type="EMBL" id="KQ414902">
    <property type="protein sequence ID" value="KOC59659.1"/>
    <property type="molecule type" value="Genomic_DNA"/>
</dbReference>